<evidence type="ECO:0000256" key="1">
    <source>
        <dbReference type="SAM" id="MobiDB-lite"/>
    </source>
</evidence>
<dbReference type="RefSeq" id="XP_003847079.1">
    <property type="nucleotide sequence ID" value="XM_003847031.1"/>
</dbReference>
<dbReference type="KEGG" id="ztr:MYCGRDRAFT_51762"/>
<keyword evidence="4" id="KW-1185">Reference proteome</keyword>
<dbReference type="OMA" id="WLMEYAL"/>
<dbReference type="EMBL" id="CM001213">
    <property type="protein sequence ID" value="EGP82055.1"/>
    <property type="molecule type" value="Genomic_DNA"/>
</dbReference>
<organism evidence="3 4">
    <name type="scientific">Zymoseptoria tritici (strain CBS 115943 / IPO323)</name>
    <name type="common">Speckled leaf blotch fungus</name>
    <name type="synonym">Septoria tritici</name>
    <dbReference type="NCBI Taxonomy" id="336722"/>
    <lineage>
        <taxon>Eukaryota</taxon>
        <taxon>Fungi</taxon>
        <taxon>Dikarya</taxon>
        <taxon>Ascomycota</taxon>
        <taxon>Pezizomycotina</taxon>
        <taxon>Dothideomycetes</taxon>
        <taxon>Dothideomycetidae</taxon>
        <taxon>Mycosphaerellales</taxon>
        <taxon>Mycosphaerellaceae</taxon>
        <taxon>Zymoseptoria</taxon>
    </lineage>
</organism>
<dbReference type="HOGENOM" id="CLU_455602_0_0_1"/>
<dbReference type="AlphaFoldDB" id="F9XRL7"/>
<dbReference type="Proteomes" id="UP000008062">
    <property type="component" value="Chromosome 18"/>
</dbReference>
<name>F9XRL7_ZYMTI</name>
<dbReference type="OrthoDB" id="3935520at2759"/>
<evidence type="ECO:0000313" key="4">
    <source>
        <dbReference type="Proteomes" id="UP000008062"/>
    </source>
</evidence>
<reference evidence="3 4" key="1">
    <citation type="journal article" date="2011" name="PLoS Genet.">
        <title>Finished genome of the fungal wheat pathogen Mycosphaerella graminicola reveals dispensome structure, chromosome plasticity, and stealth pathogenesis.</title>
        <authorList>
            <person name="Goodwin S.B."/>
            <person name="Ben M'barek S."/>
            <person name="Dhillon B."/>
            <person name="Wittenberg A.H.J."/>
            <person name="Crane C.F."/>
            <person name="Hane J.K."/>
            <person name="Foster A.J."/>
            <person name="Van der Lee T.A.J."/>
            <person name="Grimwood J."/>
            <person name="Aerts A."/>
            <person name="Antoniw J."/>
            <person name="Bailey A."/>
            <person name="Bluhm B."/>
            <person name="Bowler J."/>
            <person name="Bristow J."/>
            <person name="van der Burgt A."/>
            <person name="Canto-Canche B."/>
            <person name="Churchill A.C.L."/>
            <person name="Conde-Ferraez L."/>
            <person name="Cools H.J."/>
            <person name="Coutinho P.M."/>
            <person name="Csukai M."/>
            <person name="Dehal P."/>
            <person name="De Wit P."/>
            <person name="Donzelli B."/>
            <person name="van de Geest H.C."/>
            <person name="van Ham R.C.H.J."/>
            <person name="Hammond-Kosack K.E."/>
            <person name="Henrissat B."/>
            <person name="Kilian A."/>
            <person name="Kobayashi A.K."/>
            <person name="Koopmann E."/>
            <person name="Kourmpetis Y."/>
            <person name="Kuzniar A."/>
            <person name="Lindquist E."/>
            <person name="Lombard V."/>
            <person name="Maliepaard C."/>
            <person name="Martins N."/>
            <person name="Mehrabi R."/>
            <person name="Nap J.P.H."/>
            <person name="Ponomarenko A."/>
            <person name="Rudd J.J."/>
            <person name="Salamov A."/>
            <person name="Schmutz J."/>
            <person name="Schouten H.J."/>
            <person name="Shapiro H."/>
            <person name="Stergiopoulos I."/>
            <person name="Torriani S.F.F."/>
            <person name="Tu H."/>
            <person name="de Vries R.P."/>
            <person name="Waalwijk C."/>
            <person name="Ware S.B."/>
            <person name="Wiebenga A."/>
            <person name="Zwiers L.-H."/>
            <person name="Oliver R.P."/>
            <person name="Grigoriev I.V."/>
            <person name="Kema G.H.J."/>
        </authorList>
    </citation>
    <scope>NUCLEOTIDE SEQUENCE [LARGE SCALE GENOMIC DNA]</scope>
    <source>
        <strain evidence="4">CBS 115943 / IPO323</strain>
    </source>
</reference>
<dbReference type="InParanoid" id="F9XRL7"/>
<dbReference type="GeneID" id="13399483"/>
<feature type="domain" description="DUF6589" evidence="2">
    <location>
        <begin position="97"/>
        <end position="466"/>
    </location>
</feature>
<sequence length="604" mass="68081">MAKDPQVLIAYDNFCRQEQKNEQVVGQKNEQKNMTTSLIAKCQYIHKNINKGMVNWKTPLLAKSIIRNLGSKDTSMAAAIGNEIINQLFGSGGSRPQWPVLDELIHALTQVLSLPVSMNDEASLKGTYAVHEDVWLRFLKFCREDFKAEKSGRLWLIHGDQMTIERARSVMKEMVESELSFDKKDWMLPIPAWFHIKMNNLWTVAMRTHYDLNKDGDVLDHGLKADNKYFGIKKITNKNPKFFNTQSLVVRGFKACVLGMFVQELKDRQDCTFVRRGDESDLDAIRRSVSDMGKTKYLEVLESIYQKAFTAKAWKGTDATAEDPTFIKDPVFTTQARMMQEVELFMTIGKATRMEDIGHMRRLVDRLIIQFLSAGQSNYGREMIYLRWLLSEAVDEELQTGILASSVLNQSGHRSKAVATDELVEIYNMEYSMDIKQHANSTHTLDKTFRRIALMRECTRVLKLIFGGLGATYTNYHTAKNTSDDIIGYGMQLQEKGLSSIKARTGALSEDIRQAGVELLLSKVGNFNTENRRFARGITTVSPNFDDGEPEDFGQHSEAAAEDGDEAFIAAGGGGEDEIEEEIGEDDWEDVADDGAVGGMSSAL</sequence>
<dbReference type="Pfam" id="PF20231">
    <property type="entry name" value="DUF6589"/>
    <property type="match status" value="1"/>
</dbReference>
<evidence type="ECO:0000259" key="2">
    <source>
        <dbReference type="Pfam" id="PF20231"/>
    </source>
</evidence>
<evidence type="ECO:0000313" key="3">
    <source>
        <dbReference type="EMBL" id="EGP82055.1"/>
    </source>
</evidence>
<protein>
    <recommendedName>
        <fullName evidence="2">DUF6589 domain-containing protein</fullName>
    </recommendedName>
</protein>
<proteinExistence type="predicted"/>
<dbReference type="STRING" id="336722.F9XRL7"/>
<feature type="compositionally biased region" description="Acidic residues" evidence="1">
    <location>
        <begin position="584"/>
        <end position="593"/>
    </location>
</feature>
<dbReference type="InterPro" id="IPR046496">
    <property type="entry name" value="DUF6589"/>
</dbReference>
<gene>
    <name evidence="3" type="ORF">MYCGRDRAFT_51762</name>
</gene>
<feature type="region of interest" description="Disordered" evidence="1">
    <location>
        <begin position="584"/>
        <end position="604"/>
    </location>
</feature>
<accession>F9XRL7</accession>
<dbReference type="eggNOG" id="ENOG502RVI8">
    <property type="taxonomic scope" value="Eukaryota"/>
</dbReference>